<proteinExistence type="predicted"/>
<accession>A0A0F0KPF0</accession>
<keyword evidence="3" id="KW-1185">Reference proteome</keyword>
<feature type="transmembrane region" description="Helical" evidence="1">
    <location>
        <begin position="40"/>
        <end position="61"/>
    </location>
</feature>
<comment type="caution">
    <text evidence="2">The sequence shown here is derived from an EMBL/GenBank/DDBJ whole genome shotgun (WGS) entry which is preliminary data.</text>
</comment>
<evidence type="ECO:0000313" key="2">
    <source>
        <dbReference type="EMBL" id="KJL22738.1"/>
    </source>
</evidence>
<feature type="transmembrane region" description="Helical" evidence="1">
    <location>
        <begin position="6"/>
        <end position="28"/>
    </location>
</feature>
<evidence type="ECO:0000313" key="3">
    <source>
        <dbReference type="Proteomes" id="UP000033448"/>
    </source>
</evidence>
<organism evidence="2 3">
    <name type="scientific">Microbacterium azadirachtae</name>
    <dbReference type="NCBI Taxonomy" id="582680"/>
    <lineage>
        <taxon>Bacteria</taxon>
        <taxon>Bacillati</taxon>
        <taxon>Actinomycetota</taxon>
        <taxon>Actinomycetes</taxon>
        <taxon>Micrococcales</taxon>
        <taxon>Microbacteriaceae</taxon>
        <taxon>Microbacterium</taxon>
    </lineage>
</organism>
<dbReference type="Proteomes" id="UP000033448">
    <property type="component" value="Unassembled WGS sequence"/>
</dbReference>
<dbReference type="EMBL" id="JYIT01000078">
    <property type="protein sequence ID" value="KJL22738.1"/>
    <property type="molecule type" value="Genomic_DNA"/>
</dbReference>
<keyword evidence="1" id="KW-0472">Membrane</keyword>
<name>A0A0F0KPF0_9MICO</name>
<sequence>MNLLTVLRELLVLVHLVGFALLLGGWAAQAVRHRYATTTLFRTGLGVMIGSGLLLAIPFPAGVHLDYLKLGVKLAVALAIGGAFGVVITREKAGRPTAVAFWTIGALALLNAGIAIFWHGA</sequence>
<evidence type="ECO:0000256" key="1">
    <source>
        <dbReference type="SAM" id="Phobius"/>
    </source>
</evidence>
<dbReference type="OrthoDB" id="3830423at2"/>
<dbReference type="AlphaFoldDB" id="A0A0F0KPF0"/>
<keyword evidence="1" id="KW-0812">Transmembrane</keyword>
<feature type="transmembrane region" description="Helical" evidence="1">
    <location>
        <begin position="99"/>
        <end position="118"/>
    </location>
</feature>
<evidence type="ECO:0008006" key="4">
    <source>
        <dbReference type="Google" id="ProtNLM"/>
    </source>
</evidence>
<feature type="transmembrane region" description="Helical" evidence="1">
    <location>
        <begin position="67"/>
        <end position="87"/>
    </location>
</feature>
<protein>
    <recommendedName>
        <fullName evidence="4">Fe-S protein</fullName>
    </recommendedName>
</protein>
<dbReference type="PATRIC" id="fig|582680.7.peg.2178"/>
<reference evidence="2 3" key="1">
    <citation type="submission" date="2015-02" db="EMBL/GenBank/DDBJ databases">
        <title>Draft genome sequences of ten Microbacterium spp. with emphasis on heavy metal contaminated environments.</title>
        <authorList>
            <person name="Corretto E."/>
        </authorList>
    </citation>
    <scope>NUCLEOTIDE SEQUENCE [LARGE SCALE GENOMIC DNA]</scope>
    <source>
        <strain evidence="2 3">DSM 23848</strain>
    </source>
</reference>
<dbReference type="RefSeq" id="WP_045250818.1">
    <property type="nucleotide sequence ID" value="NZ_JYIT01000078.1"/>
</dbReference>
<gene>
    <name evidence="2" type="ORF">RL72_02129</name>
</gene>
<keyword evidence="1" id="KW-1133">Transmembrane helix</keyword>